<dbReference type="RefSeq" id="WP_073201484.1">
    <property type="nucleotide sequence ID" value="NZ_FRCZ01000003.1"/>
</dbReference>
<name>A0A1M7NU02_9BACI</name>
<dbReference type="EMBL" id="FRCZ01000003">
    <property type="protein sequence ID" value="SHN07516.1"/>
    <property type="molecule type" value="Genomic_DNA"/>
</dbReference>
<dbReference type="AlphaFoldDB" id="A0A1M7NU02"/>
<evidence type="ECO:0000256" key="1">
    <source>
        <dbReference type="SAM" id="Phobius"/>
    </source>
</evidence>
<keyword evidence="1" id="KW-0472">Membrane</keyword>
<proteinExistence type="predicted"/>
<dbReference type="STRING" id="1027249.SAMN05216179_1761"/>
<protein>
    <submittedName>
        <fullName evidence="2">Uncharacterized protein</fullName>
    </submittedName>
</protein>
<dbReference type="Proteomes" id="UP000184184">
    <property type="component" value="Unassembled WGS sequence"/>
</dbReference>
<dbReference type="OrthoDB" id="2721202at2"/>
<feature type="transmembrane region" description="Helical" evidence="1">
    <location>
        <begin position="95"/>
        <end position="113"/>
    </location>
</feature>
<reference evidence="2 3" key="1">
    <citation type="submission" date="2016-11" db="EMBL/GenBank/DDBJ databases">
        <authorList>
            <person name="Jaros S."/>
            <person name="Januszkiewicz K."/>
            <person name="Wedrychowicz H."/>
        </authorList>
    </citation>
    <scope>NUCLEOTIDE SEQUENCE [LARGE SCALE GENOMIC DNA]</scope>
    <source>
        <strain evidence="2 3">CGMCC 1.10681</strain>
    </source>
</reference>
<sequence length="242" mass="27598">MKYTLTKLAGAGFLLSCLSLLFILGTDGNLYDYTETFSDDDVLLIIFVYSIFCSILIDIIVLKLSRIADNIRVPLYLLFGFILFPLISWDWYGVFAGIIGAAVANIYFLATLFAKRNSWFRYLFAVMIPVVFLITLTMDFTEKQNWEEHRQHNTYQASFAYFDGKHEIPLELTKGDVVYFSVNTEKLDGGHGYHVKNKFGKLVGMHPHGDQSIITAEKSGEYRIVIKGHQANGSFSVDWKIQ</sequence>
<accession>A0A1M7NU02</accession>
<gene>
    <name evidence="2" type="ORF">SAMN05216179_1761</name>
</gene>
<evidence type="ECO:0000313" key="2">
    <source>
        <dbReference type="EMBL" id="SHN07516.1"/>
    </source>
</evidence>
<feature type="transmembrane region" description="Helical" evidence="1">
    <location>
        <begin position="120"/>
        <end position="138"/>
    </location>
</feature>
<keyword evidence="1" id="KW-0812">Transmembrane</keyword>
<feature type="transmembrane region" description="Helical" evidence="1">
    <location>
        <begin position="73"/>
        <end position="89"/>
    </location>
</feature>
<feature type="transmembrane region" description="Helical" evidence="1">
    <location>
        <begin position="41"/>
        <end position="61"/>
    </location>
</feature>
<evidence type="ECO:0000313" key="3">
    <source>
        <dbReference type="Proteomes" id="UP000184184"/>
    </source>
</evidence>
<keyword evidence="1" id="KW-1133">Transmembrane helix</keyword>
<organism evidence="2 3">
    <name type="scientific">Gracilibacillus kekensis</name>
    <dbReference type="NCBI Taxonomy" id="1027249"/>
    <lineage>
        <taxon>Bacteria</taxon>
        <taxon>Bacillati</taxon>
        <taxon>Bacillota</taxon>
        <taxon>Bacilli</taxon>
        <taxon>Bacillales</taxon>
        <taxon>Bacillaceae</taxon>
        <taxon>Gracilibacillus</taxon>
    </lineage>
</organism>
<keyword evidence="3" id="KW-1185">Reference proteome</keyword>